<dbReference type="Proteomes" id="UP000190744">
    <property type="component" value="Unassembled WGS sequence"/>
</dbReference>
<reference evidence="10" key="1">
    <citation type="submission" date="2015-09" db="EMBL/GenBank/DDBJ databases">
        <authorList>
            <person name="Fill T.P."/>
            <person name="Baretta J.F."/>
            <person name="de Almeida L.G."/>
            <person name="Rocha M."/>
            <person name="de Souza D.H."/>
            <person name="Malavazi I."/>
            <person name="Cerdeira L.T."/>
            <person name="Hong H."/>
            <person name="Samborskyy M."/>
            <person name="de Vasconcelos A.T."/>
            <person name="Leadlay P."/>
            <person name="Rodrigues-Filho E."/>
        </authorList>
    </citation>
    <scope>NUCLEOTIDE SEQUENCE [LARGE SCALE GENOMIC DNA]</scope>
    <source>
        <strain evidence="10">LaBioMMi 136</strain>
    </source>
</reference>
<evidence type="ECO:0000256" key="3">
    <source>
        <dbReference type="ARBA" id="ARBA00023015"/>
    </source>
</evidence>
<dbReference type="GO" id="GO:0006351">
    <property type="term" value="P:DNA-templated transcription"/>
    <property type="evidence" value="ECO:0007669"/>
    <property type="project" value="InterPro"/>
</dbReference>
<dbReference type="GO" id="GO:0003677">
    <property type="term" value="F:DNA binding"/>
    <property type="evidence" value="ECO:0007669"/>
    <property type="project" value="UniProtKB-KW"/>
</dbReference>
<evidence type="ECO:0000256" key="5">
    <source>
        <dbReference type="ARBA" id="ARBA00023163"/>
    </source>
</evidence>
<keyword evidence="5" id="KW-0804">Transcription</keyword>
<dbReference type="SMART" id="SM00066">
    <property type="entry name" value="GAL4"/>
    <property type="match status" value="1"/>
</dbReference>
<keyword evidence="4" id="KW-0238">DNA-binding</keyword>
<dbReference type="PROSITE" id="PS50048">
    <property type="entry name" value="ZN2_CY6_FUNGAL_2"/>
    <property type="match status" value="1"/>
</dbReference>
<sequence length="730" mass="82971">MSMQGPSNPAPYPAPHHSSTKSQRVLACILCQQRKVKCDRKFPCSNCVRHQTQCVPSSQTRPRRRRFPERQLLERLRSYEELLRQNKIKFEPLHKESSPAARSDDLREESEDSGAEQPDSGGSEGPFPTHPSKPKSAYEVKNIWHALSQGFRGVNNDGDLNDGVREVMVGKTWDHLFDNDDHLLFGSRQAAFELSTLHPEPVHIFRLWQVYIENVNPLLRVTHTPTLQGRIIEAASNLTNVTPALEALMFSIYSMAVLSLGEDCQTLFGIPKDELLRKFQFGCQQALLKCGFLRSADRDCLTALYLYLVSVHPNTDPRSLSSMLGIASRIAQRMGIQFESNNSKHPVFEAEMRRRLWWSFVLFDARVSELSDYRTTLLAPTWDCKIPLNVNDSDIRPEMKEPPAEQGKITEGLFALLRYEIGEFIRHSSFHLEFTNPSLKHVAKDLPGDGNLDTLEKIIEEGYLDHCDSQNPLHYMTIWMMRSTVSKQRLLEYYSRSCYGSQKARESDFPMLYAFKILESDTKIMSSPLTKGFTWFLHSHFPLPAYIHVVQELIKQPTRPEAQQAWEVMSDNYEARFNASSLVGSSDFVGNSVLKTFTKILLQAWDALENASKNLGTSGRDPLVPPRIVSNLKMRMAERAQNEQHSNMEQQLGDLTNADINDLLMSMPMGFGNPNSGYGMTGAYSFSGIDPVPVPDPNIPDQSPALSVAQMHQIGWASRAWAFRERRRGW</sequence>
<dbReference type="GO" id="GO:0000981">
    <property type="term" value="F:DNA-binding transcription factor activity, RNA polymerase II-specific"/>
    <property type="evidence" value="ECO:0007669"/>
    <property type="project" value="InterPro"/>
</dbReference>
<dbReference type="InterPro" id="IPR036864">
    <property type="entry name" value="Zn2-C6_fun-type_DNA-bd_sf"/>
</dbReference>
<dbReference type="EMBL" id="LJBN01000138">
    <property type="protein sequence ID" value="OOQ86540.1"/>
    <property type="molecule type" value="Genomic_DNA"/>
</dbReference>
<dbReference type="Pfam" id="PF04082">
    <property type="entry name" value="Fungal_trans"/>
    <property type="match status" value="1"/>
</dbReference>
<dbReference type="GO" id="GO:0008270">
    <property type="term" value="F:zinc ion binding"/>
    <property type="evidence" value="ECO:0007669"/>
    <property type="project" value="InterPro"/>
</dbReference>
<dbReference type="Gene3D" id="4.10.240.10">
    <property type="entry name" value="Zn(2)-C6 fungal-type DNA-binding domain"/>
    <property type="match status" value="1"/>
</dbReference>
<feature type="region of interest" description="Disordered" evidence="7">
    <location>
        <begin position="90"/>
        <end position="135"/>
    </location>
</feature>
<dbReference type="InterPro" id="IPR050613">
    <property type="entry name" value="Sec_Metabolite_Reg"/>
</dbReference>
<dbReference type="CDD" id="cd12148">
    <property type="entry name" value="fungal_TF_MHR"/>
    <property type="match status" value="1"/>
</dbReference>
<proteinExistence type="predicted"/>
<dbReference type="SUPFAM" id="SSF57701">
    <property type="entry name" value="Zn2/Cys6 DNA-binding domain"/>
    <property type="match status" value="1"/>
</dbReference>
<evidence type="ECO:0000313" key="10">
    <source>
        <dbReference type="Proteomes" id="UP000190744"/>
    </source>
</evidence>
<feature type="domain" description="Zn(2)-C6 fungal-type" evidence="8">
    <location>
        <begin position="27"/>
        <end position="55"/>
    </location>
</feature>
<dbReference type="InterPro" id="IPR001138">
    <property type="entry name" value="Zn2Cys6_DnaBD"/>
</dbReference>
<evidence type="ECO:0000256" key="1">
    <source>
        <dbReference type="ARBA" id="ARBA00004123"/>
    </source>
</evidence>
<evidence type="ECO:0000256" key="2">
    <source>
        <dbReference type="ARBA" id="ARBA00022723"/>
    </source>
</evidence>
<evidence type="ECO:0000259" key="8">
    <source>
        <dbReference type="PROSITE" id="PS50048"/>
    </source>
</evidence>
<accession>A0A1S9RMM8</accession>
<comment type="subcellular location">
    <subcellularLocation>
        <location evidence="1">Nucleus</location>
    </subcellularLocation>
</comment>
<name>A0A1S9RMM8_PENBI</name>
<dbReference type="PANTHER" id="PTHR31001">
    <property type="entry name" value="UNCHARACTERIZED TRANSCRIPTIONAL REGULATORY PROTEIN"/>
    <property type="match status" value="1"/>
</dbReference>
<keyword evidence="6" id="KW-0539">Nucleus</keyword>
<keyword evidence="2" id="KW-0479">Metal-binding</keyword>
<dbReference type="CDD" id="cd00067">
    <property type="entry name" value="GAL4"/>
    <property type="match status" value="1"/>
</dbReference>
<dbReference type="Pfam" id="PF00172">
    <property type="entry name" value="Zn_clus"/>
    <property type="match status" value="1"/>
</dbReference>
<keyword evidence="3" id="KW-0805">Transcription regulation</keyword>
<evidence type="ECO:0000256" key="4">
    <source>
        <dbReference type="ARBA" id="ARBA00023125"/>
    </source>
</evidence>
<dbReference type="SMART" id="SM00906">
    <property type="entry name" value="Fungal_trans"/>
    <property type="match status" value="1"/>
</dbReference>
<dbReference type="PANTHER" id="PTHR31001:SF45">
    <property type="entry name" value="ZN(II)2CYS6 TRANSCRIPTION FACTOR (EUROFUNG)"/>
    <property type="match status" value="1"/>
</dbReference>
<gene>
    <name evidence="9" type="ORF">PEBR_21178</name>
</gene>
<evidence type="ECO:0000256" key="6">
    <source>
        <dbReference type="ARBA" id="ARBA00023242"/>
    </source>
</evidence>
<dbReference type="AlphaFoldDB" id="A0A1S9RMM8"/>
<comment type="caution">
    <text evidence="9">The sequence shown here is derived from an EMBL/GenBank/DDBJ whole genome shotgun (WGS) entry which is preliminary data.</text>
</comment>
<protein>
    <submittedName>
        <fullName evidence="9">C6 zinc finger domain protein</fullName>
    </submittedName>
</protein>
<evidence type="ECO:0000256" key="7">
    <source>
        <dbReference type="SAM" id="MobiDB-lite"/>
    </source>
</evidence>
<dbReference type="GO" id="GO:0005634">
    <property type="term" value="C:nucleus"/>
    <property type="evidence" value="ECO:0007669"/>
    <property type="project" value="UniProtKB-SubCell"/>
</dbReference>
<dbReference type="InterPro" id="IPR007219">
    <property type="entry name" value="XnlR_reg_dom"/>
</dbReference>
<organism evidence="9 10">
    <name type="scientific">Penicillium brasilianum</name>
    <dbReference type="NCBI Taxonomy" id="104259"/>
    <lineage>
        <taxon>Eukaryota</taxon>
        <taxon>Fungi</taxon>
        <taxon>Dikarya</taxon>
        <taxon>Ascomycota</taxon>
        <taxon>Pezizomycotina</taxon>
        <taxon>Eurotiomycetes</taxon>
        <taxon>Eurotiomycetidae</taxon>
        <taxon>Eurotiales</taxon>
        <taxon>Aspergillaceae</taxon>
        <taxon>Penicillium</taxon>
    </lineage>
</organism>
<feature type="compositionally biased region" description="Basic and acidic residues" evidence="7">
    <location>
        <begin position="90"/>
        <end position="105"/>
    </location>
</feature>
<evidence type="ECO:0000313" key="9">
    <source>
        <dbReference type="EMBL" id="OOQ86540.1"/>
    </source>
</evidence>